<sequence>MGKGFKVGFIGLGLSLMLSACSGVNSGTTGEQNGGADAKQVLEMSIASEPNSLDPSKAVDTVAFDILNNIDEGLFRLNEDNRPEEAIASKMEISPDKKVYTFTLRDAEWSDGKPITAKDFEYSWKRTLNPKTASEYSYILYAIKNAEAYNKGKKSAKDVGVKAVDDKTLRVELKNPSPFFQGLTAFPVFFPERKDIVEKHGNKYGTEPDKMVTNGPFSLSEWQHEQKVQLKKSMTYWDRSGVELATANMSIMKDTATGVNLYNTGKADITQLDAALSDAFKKSAEFTPFTGAVSQYISFNSDNKFLANTKIRKAISYAIDRDTLAKLLKDGSKPATTFVPPTITGTDNENFRKYDTQGQIYNPTEAKRLLKEGMKEAGYTSKPKLSMLSYDDYRKQAAIFIQEQLNTILGIDVEVNPQPLKQKSARETSGDFEMSLMGWGADYNDPMTFLDTMLSDNPFNTGNWKNKEYDSLIKKSQTNPHFKKRFKDMAKAEGIMLQDAAIAPVLYGGKVFLQKQYVKDIVRHPVGAELSLKWAYLDGKTK</sequence>
<feature type="domain" description="Solute-binding protein family 5" evidence="7">
    <location>
        <begin position="83"/>
        <end position="459"/>
    </location>
</feature>
<proteinExistence type="inferred from homology"/>
<dbReference type="Proteomes" id="UP000198534">
    <property type="component" value="Unassembled WGS sequence"/>
</dbReference>
<dbReference type="CDD" id="cd08504">
    <property type="entry name" value="PBP2_OppA"/>
    <property type="match status" value="1"/>
</dbReference>
<dbReference type="EMBL" id="FNNQ01000012">
    <property type="protein sequence ID" value="SDX20872.1"/>
    <property type="molecule type" value="Genomic_DNA"/>
</dbReference>
<protein>
    <submittedName>
        <fullName evidence="8">Oligopeptide transport system substrate-binding protein</fullName>
    </submittedName>
</protein>
<dbReference type="Gene3D" id="3.40.190.10">
    <property type="entry name" value="Periplasmic binding protein-like II"/>
    <property type="match status" value="1"/>
</dbReference>
<dbReference type="PANTHER" id="PTHR30290:SF79">
    <property type="entry name" value="DIPEPTIDE-BINDING PROTEIN DPPE"/>
    <property type="match status" value="1"/>
</dbReference>
<dbReference type="FunFam" id="3.10.105.10:FF:000001">
    <property type="entry name" value="Oligopeptide ABC transporter, oligopeptide-binding protein"/>
    <property type="match status" value="1"/>
</dbReference>
<feature type="chain" id="PRO_5039126949" evidence="6">
    <location>
        <begin position="23"/>
        <end position="542"/>
    </location>
</feature>
<gene>
    <name evidence="8" type="ORF">SAMN05444487_1122</name>
</gene>
<name>A0A1H2ZTF0_9BACL</name>
<dbReference type="AlphaFoldDB" id="A0A1H2ZTF0"/>
<dbReference type="InterPro" id="IPR000914">
    <property type="entry name" value="SBP_5_dom"/>
</dbReference>
<evidence type="ECO:0000313" key="9">
    <source>
        <dbReference type="Proteomes" id="UP000198534"/>
    </source>
</evidence>
<evidence type="ECO:0000256" key="3">
    <source>
        <dbReference type="ARBA" id="ARBA00022448"/>
    </source>
</evidence>
<dbReference type="PIRSF" id="PIRSF002741">
    <property type="entry name" value="MppA"/>
    <property type="match status" value="1"/>
</dbReference>
<comment type="subcellular location">
    <subcellularLocation>
        <location evidence="1">Cell envelope</location>
    </subcellularLocation>
</comment>
<evidence type="ECO:0000256" key="4">
    <source>
        <dbReference type="ARBA" id="ARBA00022729"/>
    </source>
</evidence>
<dbReference type="Gene3D" id="3.10.105.10">
    <property type="entry name" value="Dipeptide-binding Protein, Domain 3"/>
    <property type="match status" value="1"/>
</dbReference>
<dbReference type="PROSITE" id="PS51257">
    <property type="entry name" value="PROKAR_LIPOPROTEIN"/>
    <property type="match status" value="1"/>
</dbReference>
<keyword evidence="5" id="KW-0653">Protein transport</keyword>
<keyword evidence="3" id="KW-0813">Transport</keyword>
<dbReference type="PANTHER" id="PTHR30290">
    <property type="entry name" value="PERIPLASMIC BINDING COMPONENT OF ABC TRANSPORTER"/>
    <property type="match status" value="1"/>
</dbReference>
<evidence type="ECO:0000256" key="5">
    <source>
        <dbReference type="ARBA" id="ARBA00022856"/>
    </source>
</evidence>
<dbReference type="STRING" id="1048340.SAMN05444487_1122"/>
<dbReference type="InterPro" id="IPR030678">
    <property type="entry name" value="Peptide/Ni-bd"/>
</dbReference>
<keyword evidence="4 6" id="KW-0732">Signal</keyword>
<accession>A0A1H2ZTF0</accession>
<evidence type="ECO:0000256" key="6">
    <source>
        <dbReference type="SAM" id="SignalP"/>
    </source>
</evidence>
<dbReference type="GO" id="GO:1904680">
    <property type="term" value="F:peptide transmembrane transporter activity"/>
    <property type="evidence" value="ECO:0007669"/>
    <property type="project" value="TreeGrafter"/>
</dbReference>
<dbReference type="SUPFAM" id="SSF53850">
    <property type="entry name" value="Periplasmic binding protein-like II"/>
    <property type="match status" value="1"/>
</dbReference>
<reference evidence="8 9" key="1">
    <citation type="submission" date="2016-10" db="EMBL/GenBank/DDBJ databases">
        <authorList>
            <person name="de Groot N.N."/>
        </authorList>
    </citation>
    <scope>NUCLEOTIDE SEQUENCE [LARGE SCALE GENOMIC DNA]</scope>
    <source>
        <strain evidence="8 9">DSM 45610</strain>
    </source>
</reference>
<dbReference type="InterPro" id="IPR039424">
    <property type="entry name" value="SBP_5"/>
</dbReference>
<dbReference type="Gene3D" id="3.90.76.10">
    <property type="entry name" value="Dipeptide-binding Protein, Domain 1"/>
    <property type="match status" value="1"/>
</dbReference>
<dbReference type="GO" id="GO:0043190">
    <property type="term" value="C:ATP-binding cassette (ABC) transporter complex"/>
    <property type="evidence" value="ECO:0007669"/>
    <property type="project" value="InterPro"/>
</dbReference>
<organism evidence="8 9">
    <name type="scientific">Marininema mesophilum</name>
    <dbReference type="NCBI Taxonomy" id="1048340"/>
    <lineage>
        <taxon>Bacteria</taxon>
        <taxon>Bacillati</taxon>
        <taxon>Bacillota</taxon>
        <taxon>Bacilli</taxon>
        <taxon>Bacillales</taxon>
        <taxon>Thermoactinomycetaceae</taxon>
        <taxon>Marininema</taxon>
    </lineage>
</organism>
<evidence type="ECO:0000259" key="7">
    <source>
        <dbReference type="Pfam" id="PF00496"/>
    </source>
</evidence>
<dbReference type="OrthoDB" id="9801912at2"/>
<evidence type="ECO:0000313" key="8">
    <source>
        <dbReference type="EMBL" id="SDX20872.1"/>
    </source>
</evidence>
<comment type="similarity">
    <text evidence="2">Belongs to the bacterial solute-binding protein 5 family.</text>
</comment>
<evidence type="ECO:0000256" key="2">
    <source>
        <dbReference type="ARBA" id="ARBA00005695"/>
    </source>
</evidence>
<keyword evidence="5" id="KW-0571">Peptide transport</keyword>
<feature type="signal peptide" evidence="6">
    <location>
        <begin position="1"/>
        <end position="22"/>
    </location>
</feature>
<evidence type="ECO:0000256" key="1">
    <source>
        <dbReference type="ARBA" id="ARBA00004196"/>
    </source>
</evidence>
<dbReference type="RefSeq" id="WP_091741087.1">
    <property type="nucleotide sequence ID" value="NZ_FNNQ01000012.1"/>
</dbReference>
<dbReference type="FunFam" id="3.90.76.10:FF:000001">
    <property type="entry name" value="Oligopeptide ABC transporter substrate-binding protein"/>
    <property type="match status" value="1"/>
</dbReference>
<dbReference type="Pfam" id="PF00496">
    <property type="entry name" value="SBP_bac_5"/>
    <property type="match status" value="1"/>
</dbReference>
<dbReference type="GO" id="GO:0030288">
    <property type="term" value="C:outer membrane-bounded periplasmic space"/>
    <property type="evidence" value="ECO:0007669"/>
    <property type="project" value="UniProtKB-ARBA"/>
</dbReference>
<keyword evidence="9" id="KW-1185">Reference proteome</keyword>
<dbReference type="GO" id="GO:0015833">
    <property type="term" value="P:peptide transport"/>
    <property type="evidence" value="ECO:0007669"/>
    <property type="project" value="UniProtKB-KW"/>
</dbReference>